<feature type="signal peptide" evidence="1">
    <location>
        <begin position="1"/>
        <end position="20"/>
    </location>
</feature>
<evidence type="ECO:0000313" key="2">
    <source>
        <dbReference type="EMBL" id="ASY17030.1"/>
    </source>
</evidence>
<evidence type="ECO:0000313" key="3">
    <source>
        <dbReference type="Proteomes" id="UP000217177"/>
    </source>
</evidence>
<name>A0ABM6MDQ5_9ACTN</name>
<accession>A0ABM6MDQ5</accession>
<gene>
    <name evidence="2" type="ORF">A1sIA79_02075</name>
</gene>
<organism evidence="2 3">
    <name type="scientific">Candidatus Planktophila versatilis</name>
    <dbReference type="NCBI Taxonomy" id="1884905"/>
    <lineage>
        <taxon>Bacteria</taxon>
        <taxon>Bacillati</taxon>
        <taxon>Actinomycetota</taxon>
        <taxon>Actinomycetes</taxon>
        <taxon>Candidatus Nanopelagicales</taxon>
        <taxon>Candidatus Nanopelagicaceae</taxon>
        <taxon>Candidatus Planktophila</taxon>
    </lineage>
</organism>
<dbReference type="RefSeq" id="WP_095674587.1">
    <property type="nucleotide sequence ID" value="NZ_CP016774.1"/>
</dbReference>
<dbReference type="Proteomes" id="UP000217177">
    <property type="component" value="Chromosome"/>
</dbReference>
<feature type="chain" id="PRO_5045356508" evidence="1">
    <location>
        <begin position="21"/>
        <end position="162"/>
    </location>
</feature>
<proteinExistence type="predicted"/>
<reference evidence="2 3" key="1">
    <citation type="submission" date="2016-07" db="EMBL/GenBank/DDBJ databases">
        <title>High microdiversification within the ubiquitous acI lineage of Actinobacteria.</title>
        <authorList>
            <person name="Neuenschwander S.M."/>
            <person name="Salcher M."/>
            <person name="Ghai R."/>
            <person name="Pernthaler J."/>
        </authorList>
    </citation>
    <scope>NUCLEOTIDE SEQUENCE [LARGE SCALE GENOMIC DNA]</scope>
    <source>
        <strain evidence="2">MMS-IA-79</strain>
    </source>
</reference>
<keyword evidence="1" id="KW-0732">Signal</keyword>
<keyword evidence="3" id="KW-1185">Reference proteome</keyword>
<dbReference type="EMBL" id="CP016774">
    <property type="protein sequence ID" value="ASY17030.1"/>
    <property type="molecule type" value="Genomic_DNA"/>
</dbReference>
<sequence>MIKSRAVFAAGAGFLSAALAVTYFQVQEPTGPRAIAIPTTLADEEVLTWNCEIPEYKPESIMLTCADGGWMVHTITWSKWGKGGAEGMGIFREKLCEPSCAEGEIAKEKVKVTLSDLTERKGKYYLRTLDIRTASGKDFMSGRGDELKWDVMEFIEMMGWDE</sequence>
<evidence type="ECO:0000256" key="1">
    <source>
        <dbReference type="SAM" id="SignalP"/>
    </source>
</evidence>
<protein>
    <submittedName>
        <fullName evidence="2">Uncharacterized protein</fullName>
    </submittedName>
</protein>